<dbReference type="AlphaFoldDB" id="A0A0X8JLL0"/>
<evidence type="ECO:0000259" key="3">
    <source>
        <dbReference type="PROSITE" id="PS51186"/>
    </source>
</evidence>
<dbReference type="SUPFAM" id="SSF55729">
    <property type="entry name" value="Acyl-CoA N-acyltransferases (Nat)"/>
    <property type="match status" value="1"/>
</dbReference>
<reference evidence="5" key="1">
    <citation type="submission" date="2016-02" db="EMBL/GenBank/DDBJ databases">
        <authorList>
            <person name="Holder M.E."/>
            <person name="Ajami N.J."/>
            <person name="Petrosino J.F."/>
        </authorList>
    </citation>
    <scope>NUCLEOTIDE SEQUENCE [LARGE SCALE GENOMIC DNA]</scope>
    <source>
        <strain evidence="5">CCUG 45958</strain>
    </source>
</reference>
<organism evidence="4 5">
    <name type="scientific">Desulfovibrio fairfieldensis</name>
    <dbReference type="NCBI Taxonomy" id="44742"/>
    <lineage>
        <taxon>Bacteria</taxon>
        <taxon>Pseudomonadati</taxon>
        <taxon>Thermodesulfobacteriota</taxon>
        <taxon>Desulfovibrionia</taxon>
        <taxon>Desulfovibrionales</taxon>
        <taxon>Desulfovibrionaceae</taxon>
        <taxon>Desulfovibrio</taxon>
    </lineage>
</organism>
<protein>
    <submittedName>
        <fullName evidence="4">GCN5 family acetyltransferase</fullName>
    </submittedName>
</protein>
<keyword evidence="2" id="KW-0012">Acyltransferase</keyword>
<dbReference type="InterPro" id="IPR016181">
    <property type="entry name" value="Acyl_CoA_acyltransferase"/>
</dbReference>
<proteinExistence type="predicted"/>
<dbReference type="STRING" id="44742.AXF13_12790"/>
<accession>A0A0X8JLL0</accession>
<dbReference type="Proteomes" id="UP000069241">
    <property type="component" value="Chromosome"/>
</dbReference>
<name>A0A0X8JLL0_9BACT</name>
<dbReference type="EMBL" id="CP014229">
    <property type="protein sequence ID" value="AMD90932.1"/>
    <property type="molecule type" value="Genomic_DNA"/>
</dbReference>
<dbReference type="GO" id="GO:0016747">
    <property type="term" value="F:acyltransferase activity, transferring groups other than amino-acyl groups"/>
    <property type="evidence" value="ECO:0007669"/>
    <property type="project" value="InterPro"/>
</dbReference>
<dbReference type="RefSeq" id="WP_062253822.1">
    <property type="nucleotide sequence ID" value="NZ_CP014229.1"/>
</dbReference>
<evidence type="ECO:0000256" key="1">
    <source>
        <dbReference type="ARBA" id="ARBA00022679"/>
    </source>
</evidence>
<sequence>MTIAIRPECPEDFPIIHDLVRTAFENAEHASGDEHFLVDRLRRSREYIPELSLVAEEDGRIVGHIMFTRLKVGETTALALAPLAVPPSHQGRGIGGALIRRGHEIARSLGWEFVILVGHAGYYPRFGYKPAASFGLVSPFEVPEEAFMAVNLRGGAERLSGLLQYSPAFFPESPA</sequence>
<dbReference type="PANTHER" id="PTHR43877">
    <property type="entry name" value="AMINOALKYLPHOSPHONATE N-ACETYLTRANSFERASE-RELATED-RELATED"/>
    <property type="match status" value="1"/>
</dbReference>
<feature type="domain" description="N-acetyltransferase" evidence="3">
    <location>
        <begin position="3"/>
        <end position="153"/>
    </location>
</feature>
<dbReference type="PROSITE" id="PS51186">
    <property type="entry name" value="GNAT"/>
    <property type="match status" value="1"/>
</dbReference>
<evidence type="ECO:0000313" key="4">
    <source>
        <dbReference type="EMBL" id="AMD90932.1"/>
    </source>
</evidence>
<keyword evidence="1 4" id="KW-0808">Transferase</keyword>
<evidence type="ECO:0000313" key="5">
    <source>
        <dbReference type="Proteomes" id="UP000069241"/>
    </source>
</evidence>
<dbReference type="KEGG" id="dfi:AXF13_12790"/>
<dbReference type="CDD" id="cd04301">
    <property type="entry name" value="NAT_SF"/>
    <property type="match status" value="1"/>
</dbReference>
<keyword evidence="5" id="KW-1185">Reference proteome</keyword>
<evidence type="ECO:0000256" key="2">
    <source>
        <dbReference type="ARBA" id="ARBA00023315"/>
    </source>
</evidence>
<dbReference type="Gene3D" id="3.40.630.30">
    <property type="match status" value="1"/>
</dbReference>
<gene>
    <name evidence="4" type="ORF">AXF13_12790</name>
</gene>
<dbReference type="Pfam" id="PF13527">
    <property type="entry name" value="Acetyltransf_9"/>
    <property type="match status" value="1"/>
</dbReference>
<dbReference type="InterPro" id="IPR000182">
    <property type="entry name" value="GNAT_dom"/>
</dbReference>
<dbReference type="PANTHER" id="PTHR43877:SF1">
    <property type="entry name" value="ACETYLTRANSFERASE"/>
    <property type="match status" value="1"/>
</dbReference>
<dbReference type="InterPro" id="IPR050832">
    <property type="entry name" value="Bact_Acetyltransf"/>
</dbReference>